<comment type="catalytic activity">
    <reaction evidence="3">
        <text>2-C-methyl-D-erythritol 4-phosphate + CTP + H(+) = 4-CDP-2-C-methyl-D-erythritol + diphosphate</text>
        <dbReference type="Rhea" id="RHEA:13429"/>
        <dbReference type="ChEBI" id="CHEBI:15378"/>
        <dbReference type="ChEBI" id="CHEBI:33019"/>
        <dbReference type="ChEBI" id="CHEBI:37563"/>
        <dbReference type="ChEBI" id="CHEBI:57823"/>
        <dbReference type="ChEBI" id="CHEBI:58262"/>
        <dbReference type="EC" id="2.7.7.60"/>
    </reaction>
</comment>
<feature type="site" description="Positions MEP for the nucleophilic attack" evidence="3">
    <location>
        <position position="244"/>
    </location>
</feature>
<dbReference type="InterPro" id="IPR034683">
    <property type="entry name" value="IspD/TarI"/>
</dbReference>
<feature type="site" description="Transition state stabilizer" evidence="3">
    <location>
        <position position="46"/>
    </location>
</feature>
<dbReference type="InterPro" id="IPR029044">
    <property type="entry name" value="Nucleotide-diphossugar_trans"/>
</dbReference>
<comment type="similarity">
    <text evidence="3">Belongs to the IspD/TarI cytidylyltransferase family. IspD subfamily.</text>
</comment>
<dbReference type="Proteomes" id="UP000247744">
    <property type="component" value="Unassembled WGS sequence"/>
</dbReference>
<comment type="caution">
    <text evidence="5">The sequence shown here is derived from an EMBL/GenBank/DDBJ whole genome shotgun (WGS) entry which is preliminary data.</text>
</comment>
<protein>
    <recommendedName>
        <fullName evidence="3">2-C-methyl-D-erythritol 4-phosphate cytidylyltransferase</fullName>
        <ecNumber evidence="3">2.7.7.60</ecNumber>
    </recommendedName>
    <alternativeName>
        <fullName evidence="3">4-diphosphocytidyl-2C-methyl-D-erythritol synthase</fullName>
    </alternativeName>
    <alternativeName>
        <fullName evidence="3">MEP cytidylyltransferase</fullName>
        <shortName evidence="3">MCT</shortName>
    </alternativeName>
</protein>
<dbReference type="InterPro" id="IPR001228">
    <property type="entry name" value="IspD"/>
</dbReference>
<comment type="function">
    <text evidence="3">Catalyzes the formation of 4-diphosphocytidyl-2-C-methyl-D-erythritol from CTP and 2-C-methyl-D-erythritol 4-phosphate (MEP).</text>
</comment>
<evidence type="ECO:0000313" key="6">
    <source>
        <dbReference type="Proteomes" id="UP000247744"/>
    </source>
</evidence>
<feature type="site" description="Positions MEP for the nucleophilic attack" evidence="3">
    <location>
        <position position="185"/>
    </location>
</feature>
<evidence type="ECO:0000256" key="3">
    <source>
        <dbReference type="HAMAP-Rule" id="MF_00108"/>
    </source>
</evidence>
<dbReference type="PANTHER" id="PTHR32125">
    <property type="entry name" value="2-C-METHYL-D-ERYTHRITOL 4-PHOSPHATE CYTIDYLYLTRANSFERASE, CHLOROPLASTIC"/>
    <property type="match status" value="1"/>
</dbReference>
<dbReference type="Pfam" id="PF01128">
    <property type="entry name" value="IspD"/>
    <property type="match status" value="1"/>
</dbReference>
<feature type="site" description="Transition state stabilizer" evidence="3">
    <location>
        <position position="39"/>
    </location>
</feature>
<dbReference type="GO" id="GO:0019288">
    <property type="term" value="P:isopentenyl diphosphate biosynthetic process, methylerythritol 4-phosphate pathway"/>
    <property type="evidence" value="ECO:0007669"/>
    <property type="project" value="UniProtKB-UniRule"/>
</dbReference>
<accession>A0A318LZN2</accession>
<dbReference type="EMBL" id="QGLL01000009">
    <property type="protein sequence ID" value="PXY81398.1"/>
    <property type="molecule type" value="Genomic_DNA"/>
</dbReference>
<dbReference type="UniPathway" id="UPA00056">
    <property type="reaction ID" value="UER00093"/>
</dbReference>
<dbReference type="OrthoDB" id="9802561at2"/>
<evidence type="ECO:0000256" key="4">
    <source>
        <dbReference type="SAM" id="MobiDB-lite"/>
    </source>
</evidence>
<dbReference type="InterPro" id="IPR050088">
    <property type="entry name" value="IspD/TarI_cytidylyltransf_bact"/>
</dbReference>
<reference evidence="5 6" key="1">
    <citation type="submission" date="2018-05" db="EMBL/GenBank/DDBJ databases">
        <title>Reference genomes for bee gut microbiota database.</title>
        <authorList>
            <person name="Ellegaard K.M."/>
        </authorList>
    </citation>
    <scope>NUCLEOTIDE SEQUENCE [LARGE SCALE GENOMIC DNA]</scope>
    <source>
        <strain evidence="5 6">ESL0200</strain>
    </source>
</reference>
<dbReference type="CDD" id="cd02516">
    <property type="entry name" value="CDP-ME_synthetase"/>
    <property type="match status" value="1"/>
</dbReference>
<dbReference type="HAMAP" id="MF_00108">
    <property type="entry name" value="IspD"/>
    <property type="match status" value="1"/>
</dbReference>
<keyword evidence="1 3" id="KW-0808">Transferase</keyword>
<keyword evidence="2 3" id="KW-0548">Nucleotidyltransferase</keyword>
<keyword evidence="3" id="KW-0414">Isoprene biosynthesis</keyword>
<evidence type="ECO:0000313" key="5">
    <source>
        <dbReference type="EMBL" id="PXY81398.1"/>
    </source>
</evidence>
<dbReference type="RefSeq" id="WP_110452628.1">
    <property type="nucleotide sequence ID" value="NZ_QGLL01000009.1"/>
</dbReference>
<dbReference type="Gene3D" id="3.90.550.10">
    <property type="entry name" value="Spore Coat Polysaccharide Biosynthesis Protein SpsA, Chain A"/>
    <property type="match status" value="1"/>
</dbReference>
<gene>
    <name evidence="3" type="primary">ispD</name>
    <name evidence="5" type="ORF">DKK75_06520</name>
</gene>
<comment type="pathway">
    <text evidence="3">Isoprenoid biosynthesis; isopentenyl diphosphate biosynthesis via DXP pathway; isopentenyl diphosphate from 1-deoxy-D-xylulose 5-phosphate: step 2/6.</text>
</comment>
<evidence type="ECO:0000256" key="2">
    <source>
        <dbReference type="ARBA" id="ARBA00022695"/>
    </source>
</evidence>
<evidence type="ECO:0000256" key="1">
    <source>
        <dbReference type="ARBA" id="ARBA00022679"/>
    </source>
</evidence>
<feature type="region of interest" description="Disordered" evidence="4">
    <location>
        <begin position="1"/>
        <end position="24"/>
    </location>
</feature>
<dbReference type="SUPFAM" id="SSF53448">
    <property type="entry name" value="Nucleotide-diphospho-sugar transferases"/>
    <property type="match status" value="1"/>
</dbReference>
<dbReference type="PANTHER" id="PTHR32125:SF4">
    <property type="entry name" value="2-C-METHYL-D-ERYTHRITOL 4-PHOSPHATE CYTIDYLYLTRANSFERASE, CHLOROPLASTIC"/>
    <property type="match status" value="1"/>
</dbReference>
<dbReference type="FunFam" id="3.90.550.10:FF:000003">
    <property type="entry name" value="2-C-methyl-D-erythritol 4-phosphate cytidylyltransferase"/>
    <property type="match status" value="1"/>
</dbReference>
<dbReference type="EC" id="2.7.7.60" evidence="3"/>
<organism evidence="5 6">
    <name type="scientific">Bifidobacterium asteroides</name>
    <dbReference type="NCBI Taxonomy" id="1684"/>
    <lineage>
        <taxon>Bacteria</taxon>
        <taxon>Bacillati</taxon>
        <taxon>Actinomycetota</taxon>
        <taxon>Actinomycetes</taxon>
        <taxon>Bifidobacteriales</taxon>
        <taxon>Bifidobacteriaceae</taxon>
        <taxon>Bifidobacterium</taxon>
    </lineage>
</organism>
<dbReference type="GO" id="GO:0050518">
    <property type="term" value="F:2-C-methyl-D-erythritol 4-phosphate cytidylyltransferase activity"/>
    <property type="evidence" value="ECO:0007669"/>
    <property type="project" value="UniProtKB-UniRule"/>
</dbReference>
<feature type="compositionally biased region" description="Low complexity" evidence="4">
    <location>
        <begin position="1"/>
        <end position="12"/>
    </location>
</feature>
<proteinExistence type="inferred from homology"/>
<name>A0A318LZN2_9BIFI</name>
<sequence length="263" mass="28362">MSESRASAAPSEADQDNEEPEEQRKPVVAVILAAGLGVRFDQNNPKQLVQVGGKPIIAWSIEAFQANARVTDILVVVNDRVREAVETIVGDDTYDKVRMVIKGGVERMDSTEAALQVLAEAEIPQDAKLLIHDAVRPFVAQESIDGCIDALDTFNAATVAVASTDTMLMAGDLGERKVVRQVPDRDNMFRAQTPQAFRFGTLRKAYDLAAADPNFHPTDDTRVVVDRLPDEPVAIVAGSVNNMKITLPSDVPMAELIAGSLAG</sequence>
<dbReference type="AlphaFoldDB" id="A0A318LZN2"/>